<comment type="subunit">
    <text evidence="2">Monomer. Binds 30S ribosomal subunits, but not 50S ribosomal subunits or 70S ribosomes.</text>
</comment>
<keyword evidence="1 2" id="KW-0690">Ribosome biogenesis</keyword>
<comment type="function">
    <text evidence="2">One of several proteins that assist in the late maturation steps of the functional core of the 30S ribosomal subunit. Associates with free 30S ribosomal subunits (but not with 30S subunits that are part of 70S ribosomes or polysomes). Required for efficient processing of 16S rRNA. May interact with the 5'-terminal helix region of 16S rRNA.</text>
</comment>
<dbReference type="AlphaFoldDB" id="A0A399RR18"/>
<dbReference type="Gene3D" id="3.30.300.20">
    <property type="match status" value="1"/>
</dbReference>
<dbReference type="NCBIfam" id="NF001802">
    <property type="entry name" value="PRK00521.2-5"/>
    <property type="match status" value="1"/>
</dbReference>
<evidence type="ECO:0000313" key="5">
    <source>
        <dbReference type="Proteomes" id="UP000265845"/>
    </source>
</evidence>
<dbReference type="Proteomes" id="UP000265845">
    <property type="component" value="Unassembled WGS sequence"/>
</dbReference>
<dbReference type="EMBL" id="QWGA01000003">
    <property type="protein sequence ID" value="RIJ32075.1"/>
    <property type="molecule type" value="Genomic_DNA"/>
</dbReference>
<dbReference type="GO" id="GO:0005829">
    <property type="term" value="C:cytosol"/>
    <property type="evidence" value="ECO:0007669"/>
    <property type="project" value="TreeGrafter"/>
</dbReference>
<gene>
    <name evidence="2 4" type="primary">rbfA</name>
    <name evidence="4" type="ORF">D1222_07540</name>
</gene>
<protein>
    <recommendedName>
        <fullName evidence="2">Ribosome-binding factor A</fullName>
    </recommendedName>
</protein>
<dbReference type="SUPFAM" id="SSF89919">
    <property type="entry name" value="Ribosome-binding factor A, RbfA"/>
    <property type="match status" value="1"/>
</dbReference>
<evidence type="ECO:0000256" key="2">
    <source>
        <dbReference type="HAMAP-Rule" id="MF_00003"/>
    </source>
</evidence>
<keyword evidence="5" id="KW-1185">Reference proteome</keyword>
<proteinExistence type="inferred from homology"/>
<comment type="caution">
    <text evidence="4">The sequence shown here is derived from an EMBL/GenBank/DDBJ whole genome shotgun (WGS) entry which is preliminary data.</text>
</comment>
<accession>A0A399RR18</accession>
<dbReference type="Pfam" id="PF02033">
    <property type="entry name" value="RBFA"/>
    <property type="match status" value="1"/>
</dbReference>
<dbReference type="PANTHER" id="PTHR33515:SF1">
    <property type="entry name" value="RIBOSOME-BINDING FACTOR A, CHLOROPLASTIC-RELATED"/>
    <property type="match status" value="1"/>
</dbReference>
<keyword evidence="2" id="KW-0963">Cytoplasm</keyword>
<dbReference type="HAMAP" id="MF_00003">
    <property type="entry name" value="RbfA"/>
    <property type="match status" value="1"/>
</dbReference>
<dbReference type="PROSITE" id="PS01319">
    <property type="entry name" value="RBFA"/>
    <property type="match status" value="1"/>
</dbReference>
<evidence type="ECO:0000256" key="1">
    <source>
        <dbReference type="ARBA" id="ARBA00022517"/>
    </source>
</evidence>
<dbReference type="GO" id="GO:0043024">
    <property type="term" value="F:ribosomal small subunit binding"/>
    <property type="evidence" value="ECO:0007669"/>
    <property type="project" value="TreeGrafter"/>
</dbReference>
<dbReference type="InterPro" id="IPR000238">
    <property type="entry name" value="RbfA"/>
</dbReference>
<dbReference type="InterPro" id="IPR023799">
    <property type="entry name" value="RbfA_dom_sf"/>
</dbReference>
<sequence>MAKKRRSQAPAANEPSQRQLRAGELIRHALTDIMMREEFRDPELQGVNVTIGEVRVSPDLKHAHVFSSPLGETDEAAQTALAKALNRAAPYIRGRLGKHIDMKFTPQLHFIADHSYDEGAYMESVFNSPQVKRDLVGDEEDEDDE</sequence>
<organism evidence="4 5">
    <name type="scientific">Henriciella algicola</name>
    <dbReference type="NCBI Taxonomy" id="1608422"/>
    <lineage>
        <taxon>Bacteria</taxon>
        <taxon>Pseudomonadati</taxon>
        <taxon>Pseudomonadota</taxon>
        <taxon>Alphaproteobacteria</taxon>
        <taxon>Hyphomonadales</taxon>
        <taxon>Hyphomonadaceae</taxon>
        <taxon>Henriciella</taxon>
    </lineage>
</organism>
<reference evidence="4 5" key="1">
    <citation type="submission" date="2018-08" db="EMBL/GenBank/DDBJ databases">
        <title>Henriciella mobilis sp. nov., isolated from seawater.</title>
        <authorList>
            <person name="Cheng H."/>
            <person name="Wu Y.-H."/>
            <person name="Xu X.-W."/>
            <person name="Guo L.-L."/>
        </authorList>
    </citation>
    <scope>NUCLEOTIDE SEQUENCE [LARGE SCALE GENOMIC DNA]</scope>
    <source>
        <strain evidence="4 5">CCUG67844</strain>
    </source>
</reference>
<dbReference type="GO" id="GO:0030490">
    <property type="term" value="P:maturation of SSU-rRNA"/>
    <property type="evidence" value="ECO:0007669"/>
    <property type="project" value="UniProtKB-UniRule"/>
</dbReference>
<evidence type="ECO:0000313" key="4">
    <source>
        <dbReference type="EMBL" id="RIJ32075.1"/>
    </source>
</evidence>
<comment type="similarity">
    <text evidence="2">Belongs to the RbfA family.</text>
</comment>
<dbReference type="OrthoDB" id="9805051at2"/>
<dbReference type="InterPro" id="IPR015946">
    <property type="entry name" value="KH_dom-like_a/b"/>
</dbReference>
<comment type="subcellular location">
    <subcellularLocation>
        <location evidence="2">Cytoplasm</location>
    </subcellularLocation>
</comment>
<dbReference type="RefSeq" id="WP_119453563.1">
    <property type="nucleotide sequence ID" value="NZ_QWGA01000003.1"/>
</dbReference>
<name>A0A399RR18_9PROT</name>
<dbReference type="NCBIfam" id="TIGR00082">
    <property type="entry name" value="rbfA"/>
    <property type="match status" value="1"/>
</dbReference>
<feature type="region of interest" description="Disordered" evidence="3">
    <location>
        <begin position="1"/>
        <end position="21"/>
    </location>
</feature>
<evidence type="ECO:0000256" key="3">
    <source>
        <dbReference type="SAM" id="MobiDB-lite"/>
    </source>
</evidence>
<dbReference type="PANTHER" id="PTHR33515">
    <property type="entry name" value="RIBOSOME-BINDING FACTOR A, CHLOROPLASTIC-RELATED"/>
    <property type="match status" value="1"/>
</dbReference>
<dbReference type="InterPro" id="IPR020053">
    <property type="entry name" value="Ribosome-bd_factorA_CS"/>
</dbReference>